<evidence type="ECO:0000256" key="8">
    <source>
        <dbReference type="ARBA" id="ARBA00022989"/>
    </source>
</evidence>
<evidence type="ECO:0000256" key="7">
    <source>
        <dbReference type="ARBA" id="ARBA00022692"/>
    </source>
</evidence>
<evidence type="ECO:0000313" key="12">
    <source>
        <dbReference type="Proteomes" id="UP001193389"/>
    </source>
</evidence>
<dbReference type="GO" id="GO:0034257">
    <property type="term" value="F:nicotinamide riboside transmembrane transporter activity"/>
    <property type="evidence" value="ECO:0007669"/>
    <property type="project" value="InterPro"/>
</dbReference>
<evidence type="ECO:0000256" key="9">
    <source>
        <dbReference type="ARBA" id="ARBA00023136"/>
    </source>
</evidence>
<reference evidence="11" key="1">
    <citation type="journal article" date="2020" name="Int. J. Syst. Evol. Microbiol.">
        <title>Aquipluma nitroreducens gen. nov. sp. nov., a novel facultatively anaerobic bacterium isolated from a freshwater lake.</title>
        <authorList>
            <person name="Watanabe M."/>
            <person name="Kojima H."/>
            <person name="Fukui M."/>
        </authorList>
    </citation>
    <scope>NUCLEOTIDE SEQUENCE</scope>
    <source>
        <strain evidence="11">MeG22</strain>
    </source>
</reference>
<evidence type="ECO:0000256" key="1">
    <source>
        <dbReference type="ARBA" id="ARBA00002672"/>
    </source>
</evidence>
<protein>
    <recommendedName>
        <fullName evidence="4">Nicotinamide riboside transporter PnuC</fullName>
    </recommendedName>
</protein>
<feature type="transmembrane region" description="Helical" evidence="10">
    <location>
        <begin position="97"/>
        <end position="116"/>
    </location>
</feature>
<feature type="transmembrane region" description="Helical" evidence="10">
    <location>
        <begin position="172"/>
        <end position="187"/>
    </location>
</feature>
<feature type="transmembrane region" description="Helical" evidence="10">
    <location>
        <begin position="150"/>
        <end position="166"/>
    </location>
</feature>
<evidence type="ECO:0000256" key="5">
    <source>
        <dbReference type="ARBA" id="ARBA00022448"/>
    </source>
</evidence>
<accession>A0A5K7SE43</accession>
<feature type="transmembrane region" description="Helical" evidence="10">
    <location>
        <begin position="122"/>
        <end position="143"/>
    </location>
</feature>
<feature type="transmembrane region" description="Helical" evidence="10">
    <location>
        <begin position="36"/>
        <end position="53"/>
    </location>
</feature>
<evidence type="ECO:0000256" key="4">
    <source>
        <dbReference type="ARBA" id="ARBA00017522"/>
    </source>
</evidence>
<evidence type="ECO:0000313" key="11">
    <source>
        <dbReference type="EMBL" id="BBE19759.1"/>
    </source>
</evidence>
<sequence length="202" mass="23417">MELIIKWLSGNYIELLGAILGIAYIFFSIRQSILTWPVGLLTSVLYVWVFFVSKLYADMGLQMYYVAISIYGWYEWLRGNQSNHAEPIKVSRLSLKLGFILSIVSVFLFILIWFILKNYTDSPVPMADGLATALSIVATWMLARKILEHWLVWIFVDAFSVGLFWYKDLLPTVILFVVYTVMAYIGYREWKRESPLQTSPEG</sequence>
<evidence type="ECO:0000256" key="10">
    <source>
        <dbReference type="SAM" id="Phobius"/>
    </source>
</evidence>
<evidence type="ECO:0000256" key="3">
    <source>
        <dbReference type="ARBA" id="ARBA00006669"/>
    </source>
</evidence>
<keyword evidence="12" id="KW-1185">Reference proteome</keyword>
<dbReference type="InterPro" id="IPR006419">
    <property type="entry name" value="NMN_transpt_PnuC"/>
</dbReference>
<comment type="subcellular location">
    <subcellularLocation>
        <location evidence="2">Cell membrane</location>
        <topology evidence="2">Multi-pass membrane protein</topology>
    </subcellularLocation>
</comment>
<dbReference type="PANTHER" id="PTHR36122">
    <property type="entry name" value="NICOTINAMIDE RIBOSIDE TRANSPORTER PNUC"/>
    <property type="match status" value="1"/>
</dbReference>
<dbReference type="EMBL" id="AP018694">
    <property type="protein sequence ID" value="BBE19759.1"/>
    <property type="molecule type" value="Genomic_DNA"/>
</dbReference>
<feature type="transmembrane region" description="Helical" evidence="10">
    <location>
        <begin position="12"/>
        <end position="29"/>
    </location>
</feature>
<dbReference type="RefSeq" id="WP_318347982.1">
    <property type="nucleotide sequence ID" value="NZ_AP018694.1"/>
</dbReference>
<dbReference type="PANTHER" id="PTHR36122:SF2">
    <property type="entry name" value="NICOTINAMIDE RIBOSIDE TRANSPORTER PNUC"/>
    <property type="match status" value="1"/>
</dbReference>
<proteinExistence type="inferred from homology"/>
<keyword evidence="6" id="KW-1003">Cell membrane</keyword>
<dbReference type="KEGG" id="anf:AQPE_3947"/>
<comment type="similarity">
    <text evidence="3">Belongs to the nicotinamide ribonucleoside (NR) uptake permease (TC 4.B.1) family.</text>
</comment>
<name>A0A5K7SE43_9BACT</name>
<evidence type="ECO:0000256" key="6">
    <source>
        <dbReference type="ARBA" id="ARBA00022475"/>
    </source>
</evidence>
<keyword evidence="9 10" id="KW-0472">Membrane</keyword>
<dbReference type="GO" id="GO:0005886">
    <property type="term" value="C:plasma membrane"/>
    <property type="evidence" value="ECO:0007669"/>
    <property type="project" value="UniProtKB-SubCell"/>
</dbReference>
<dbReference type="NCBIfam" id="TIGR01528">
    <property type="entry name" value="NMN_trans_PnuC"/>
    <property type="match status" value="1"/>
</dbReference>
<dbReference type="Proteomes" id="UP001193389">
    <property type="component" value="Chromosome"/>
</dbReference>
<comment type="function">
    <text evidence="1">Required for nicotinamide riboside transport across the inner membrane.</text>
</comment>
<keyword evidence="7 10" id="KW-0812">Transmembrane</keyword>
<dbReference type="Pfam" id="PF04973">
    <property type="entry name" value="NMN_transporter"/>
    <property type="match status" value="1"/>
</dbReference>
<keyword evidence="5" id="KW-0813">Transport</keyword>
<dbReference type="AlphaFoldDB" id="A0A5K7SE43"/>
<evidence type="ECO:0000256" key="2">
    <source>
        <dbReference type="ARBA" id="ARBA00004651"/>
    </source>
</evidence>
<gene>
    <name evidence="11" type="ORF">AQPE_3947</name>
</gene>
<keyword evidence="8 10" id="KW-1133">Transmembrane helix</keyword>
<organism evidence="11 12">
    <name type="scientific">Aquipluma nitroreducens</name>
    <dbReference type="NCBI Taxonomy" id="2010828"/>
    <lineage>
        <taxon>Bacteria</taxon>
        <taxon>Pseudomonadati</taxon>
        <taxon>Bacteroidota</taxon>
        <taxon>Bacteroidia</taxon>
        <taxon>Marinilabiliales</taxon>
        <taxon>Prolixibacteraceae</taxon>
        <taxon>Aquipluma</taxon>
    </lineage>
</organism>